<comment type="caution">
    <text evidence="2">The sequence shown here is derived from an EMBL/GenBank/DDBJ whole genome shotgun (WGS) entry which is preliminary data.</text>
</comment>
<proteinExistence type="predicted"/>
<feature type="region of interest" description="Disordered" evidence="1">
    <location>
        <begin position="27"/>
        <end position="66"/>
    </location>
</feature>
<feature type="compositionally biased region" description="Polar residues" evidence="1">
    <location>
        <begin position="43"/>
        <end position="52"/>
    </location>
</feature>
<evidence type="ECO:0000313" key="2">
    <source>
        <dbReference type="EMBL" id="KLN61421.1"/>
    </source>
</evidence>
<organism evidence="2 3">
    <name type="scientific">Kiloniella spongiae</name>
    <dbReference type="NCBI Taxonomy" id="1489064"/>
    <lineage>
        <taxon>Bacteria</taxon>
        <taxon>Pseudomonadati</taxon>
        <taxon>Pseudomonadota</taxon>
        <taxon>Alphaproteobacteria</taxon>
        <taxon>Rhodospirillales</taxon>
        <taxon>Kiloniellaceae</taxon>
        <taxon>Kiloniella</taxon>
    </lineage>
</organism>
<keyword evidence="3" id="KW-1185">Reference proteome</keyword>
<name>A0A0H2MGY4_9PROT</name>
<accession>A0A0H2MGY4</accession>
<reference evidence="2 3" key="1">
    <citation type="submission" date="2015-03" db="EMBL/GenBank/DDBJ databases">
        <title>Genome Sequence of Kiloniella spongiae MEBiC09566, isolated from a marine sponge.</title>
        <authorList>
            <person name="Shao Z."/>
            <person name="Wang L."/>
            <person name="Li X."/>
        </authorList>
    </citation>
    <scope>NUCLEOTIDE SEQUENCE [LARGE SCALE GENOMIC DNA]</scope>
    <source>
        <strain evidence="2 3">MEBiC09566</strain>
    </source>
</reference>
<evidence type="ECO:0000313" key="3">
    <source>
        <dbReference type="Proteomes" id="UP000035444"/>
    </source>
</evidence>
<dbReference type="Proteomes" id="UP000035444">
    <property type="component" value="Unassembled WGS sequence"/>
</dbReference>
<protein>
    <submittedName>
        <fullName evidence="2">Uncharacterized protein</fullName>
    </submittedName>
</protein>
<evidence type="ECO:0000256" key="1">
    <source>
        <dbReference type="SAM" id="MobiDB-lite"/>
    </source>
</evidence>
<dbReference type="AlphaFoldDB" id="A0A0H2MGY4"/>
<dbReference type="EMBL" id="LAQL01000004">
    <property type="protein sequence ID" value="KLN61421.1"/>
    <property type="molecule type" value="Genomic_DNA"/>
</dbReference>
<sequence length="66" mass="7138">MNINAPSFQTTVRFSEPAAAIDISVAEKNSQAAVETKRPVENSEASADSKQFNGDKDRGQNLDIQV</sequence>
<gene>
    <name evidence="2" type="ORF">WH96_07275</name>
</gene>
<dbReference type="RefSeq" id="WP_047763503.1">
    <property type="nucleotide sequence ID" value="NZ_LAQL01000004.1"/>
</dbReference>
<dbReference type="OrthoDB" id="8480638at2"/>